<keyword evidence="4" id="KW-0862">Zinc</keyword>
<evidence type="ECO:0000256" key="6">
    <source>
        <dbReference type="ARBA" id="ARBA00023125"/>
    </source>
</evidence>
<evidence type="ECO:0000259" key="11">
    <source>
        <dbReference type="PROSITE" id="PS51843"/>
    </source>
</evidence>
<dbReference type="SUPFAM" id="SSF48508">
    <property type="entry name" value="Nuclear receptor ligand-binding domain"/>
    <property type="match status" value="1"/>
</dbReference>
<dbReference type="Gene3D" id="1.10.565.10">
    <property type="entry name" value="Retinoid X Receptor"/>
    <property type="match status" value="1"/>
</dbReference>
<protein>
    <submittedName>
        <fullName evidence="12">Receptor</fullName>
    </submittedName>
</protein>
<feature type="domain" description="NR LBD" evidence="11">
    <location>
        <begin position="213"/>
        <end position="445"/>
    </location>
</feature>
<evidence type="ECO:0000256" key="7">
    <source>
        <dbReference type="ARBA" id="ARBA00023163"/>
    </source>
</evidence>
<dbReference type="PRINTS" id="PR00047">
    <property type="entry name" value="STROIDFINGER"/>
</dbReference>
<feature type="domain" description="Nuclear receptor" evidence="10">
    <location>
        <begin position="17"/>
        <end position="92"/>
    </location>
</feature>
<dbReference type="Gene3D" id="3.30.50.10">
    <property type="entry name" value="Erythroid Transcription Factor GATA-1, subunit A"/>
    <property type="match status" value="1"/>
</dbReference>
<dbReference type="InterPro" id="IPR000536">
    <property type="entry name" value="Nucl_hrmn_rcpt_lig-bd"/>
</dbReference>
<evidence type="ECO:0000256" key="2">
    <source>
        <dbReference type="ARBA" id="ARBA00022723"/>
    </source>
</evidence>
<comment type="subcellular location">
    <subcellularLocation>
        <location evidence="1">Nucleus</location>
    </subcellularLocation>
</comment>
<evidence type="ECO:0000259" key="10">
    <source>
        <dbReference type="PROSITE" id="PS51030"/>
    </source>
</evidence>
<dbReference type="InterPro" id="IPR001628">
    <property type="entry name" value="Znf_hrmn_rcpt"/>
</dbReference>
<dbReference type="SMART" id="SM00430">
    <property type="entry name" value="HOLI"/>
    <property type="match status" value="1"/>
</dbReference>
<dbReference type="Pfam" id="PF00105">
    <property type="entry name" value="zf-C4"/>
    <property type="match status" value="1"/>
</dbReference>
<dbReference type="PROSITE" id="PS51843">
    <property type="entry name" value="NR_LBD"/>
    <property type="match status" value="1"/>
</dbReference>
<keyword evidence="2" id="KW-0479">Metal-binding</keyword>
<dbReference type="PANTHER" id="PTHR24082">
    <property type="entry name" value="NUCLEAR HORMONE RECEPTOR"/>
    <property type="match status" value="1"/>
</dbReference>
<dbReference type="EMBL" id="AP028915">
    <property type="protein sequence ID" value="BES96477.1"/>
    <property type="molecule type" value="Genomic_DNA"/>
</dbReference>
<evidence type="ECO:0000256" key="5">
    <source>
        <dbReference type="ARBA" id="ARBA00023015"/>
    </source>
</evidence>
<keyword evidence="8 12" id="KW-0675">Receptor</keyword>
<dbReference type="PROSITE" id="PS51030">
    <property type="entry name" value="NUCLEAR_REC_DBD_2"/>
    <property type="match status" value="1"/>
</dbReference>
<reference evidence="12 13" key="1">
    <citation type="submission" date="2023-09" db="EMBL/GenBank/DDBJ databases">
        <title>Nesidiocoris tenuis whole genome shotgun sequence.</title>
        <authorList>
            <person name="Shibata T."/>
            <person name="Shimoda M."/>
            <person name="Kobayashi T."/>
            <person name="Uehara T."/>
        </authorList>
    </citation>
    <scope>NUCLEOTIDE SEQUENCE [LARGE SCALE GENOMIC DNA]</scope>
    <source>
        <strain evidence="12 13">Japan</strain>
    </source>
</reference>
<sequence>MRGIKMEKFDEKKCGESKICAVCGDQALGYNFNAVTCESCKAFFRRNALRNKELQCPFKENCHITSVTRRFCQRCRLAKCYSAGMKRELIMSEADKESKRRKVLANKAKFSPTTACTSPNGSSSSQESNFSEFPKLSLEVAVQTDLPCSCSCSSFGQNNQALMDFNNCYSASTAGSPELSVPSSSPRPHDFICSTSLPHSPGSTGMPPSLDRTQSKLLEDLVLASKALDAPVDHEVSFSGEEFKNAPKSLIDVINLTALAIRRLIKMCKKISGFKLLCQEDQVSLLKQGCTQMLLLKSVTQFDPDKNIWKIPHKAEELAQIQLEVLKEARGNIYEAHENFVRTFDWRAAKDPKVMCILTAIALFDPSKQQLIDRPTVIRHQEMYYNLLKRYLDSVHHDSSDLYQHLVIKMVELRHINEDHVKVYLEVNPSQMEPILIEIFDVKPH</sequence>
<keyword evidence="7" id="KW-0804">Transcription</keyword>
<dbReference type="InterPro" id="IPR013088">
    <property type="entry name" value="Znf_NHR/GATA"/>
</dbReference>
<accession>A0ABN7AWB3</accession>
<dbReference type="PRINTS" id="PR00398">
    <property type="entry name" value="STRDHORMONER"/>
</dbReference>
<keyword evidence="5" id="KW-0805">Transcription regulation</keyword>
<organism evidence="12 13">
    <name type="scientific">Nesidiocoris tenuis</name>
    <dbReference type="NCBI Taxonomy" id="355587"/>
    <lineage>
        <taxon>Eukaryota</taxon>
        <taxon>Metazoa</taxon>
        <taxon>Ecdysozoa</taxon>
        <taxon>Arthropoda</taxon>
        <taxon>Hexapoda</taxon>
        <taxon>Insecta</taxon>
        <taxon>Pterygota</taxon>
        <taxon>Neoptera</taxon>
        <taxon>Paraneoptera</taxon>
        <taxon>Hemiptera</taxon>
        <taxon>Heteroptera</taxon>
        <taxon>Panheteroptera</taxon>
        <taxon>Cimicomorpha</taxon>
        <taxon>Miridae</taxon>
        <taxon>Dicyphina</taxon>
        <taxon>Nesidiocoris</taxon>
    </lineage>
</organism>
<evidence type="ECO:0000256" key="8">
    <source>
        <dbReference type="ARBA" id="ARBA00023170"/>
    </source>
</evidence>
<evidence type="ECO:0000256" key="1">
    <source>
        <dbReference type="ARBA" id="ARBA00004123"/>
    </source>
</evidence>
<dbReference type="InterPro" id="IPR035500">
    <property type="entry name" value="NHR-like_dom_sf"/>
</dbReference>
<name>A0ABN7AWB3_9HEMI</name>
<dbReference type="SMART" id="SM00399">
    <property type="entry name" value="ZnF_C4"/>
    <property type="match status" value="1"/>
</dbReference>
<evidence type="ECO:0000313" key="13">
    <source>
        <dbReference type="Proteomes" id="UP001307889"/>
    </source>
</evidence>
<evidence type="ECO:0000256" key="3">
    <source>
        <dbReference type="ARBA" id="ARBA00022771"/>
    </source>
</evidence>
<dbReference type="PANTHER" id="PTHR24082:SF283">
    <property type="entry name" value="NUCLEAR HORMONE RECEPTOR HR96"/>
    <property type="match status" value="1"/>
</dbReference>
<evidence type="ECO:0000313" key="12">
    <source>
        <dbReference type="EMBL" id="BES96477.1"/>
    </source>
</evidence>
<keyword evidence="13" id="KW-1185">Reference proteome</keyword>
<keyword evidence="3" id="KW-0863">Zinc-finger</keyword>
<evidence type="ECO:0000256" key="9">
    <source>
        <dbReference type="ARBA" id="ARBA00023242"/>
    </source>
</evidence>
<dbReference type="PROSITE" id="PS00031">
    <property type="entry name" value="NUCLEAR_REC_DBD_1"/>
    <property type="match status" value="1"/>
</dbReference>
<keyword evidence="9" id="KW-0539">Nucleus</keyword>
<gene>
    <name evidence="12" type="ORF">NTJ_09288</name>
</gene>
<dbReference type="InterPro" id="IPR050234">
    <property type="entry name" value="Nuclear_hormone_rcpt_NR1"/>
</dbReference>
<dbReference type="SUPFAM" id="SSF57716">
    <property type="entry name" value="Glucocorticoid receptor-like (DNA-binding domain)"/>
    <property type="match status" value="1"/>
</dbReference>
<dbReference type="Proteomes" id="UP001307889">
    <property type="component" value="Chromosome 7"/>
</dbReference>
<keyword evidence="6" id="KW-0238">DNA-binding</keyword>
<proteinExistence type="predicted"/>
<dbReference type="InterPro" id="IPR001723">
    <property type="entry name" value="Nuclear_hrmn_rcpt"/>
</dbReference>
<evidence type="ECO:0000256" key="4">
    <source>
        <dbReference type="ARBA" id="ARBA00022833"/>
    </source>
</evidence>